<name>A0A9E6SU02_9ACTN</name>
<dbReference type="CDD" id="cd02316">
    <property type="entry name" value="VcASADH2_like_N"/>
    <property type="match status" value="1"/>
</dbReference>
<feature type="binding site" evidence="15">
    <location>
        <position position="251"/>
    </location>
    <ligand>
        <name>substrate</name>
    </ligand>
</feature>
<dbReference type="InterPro" id="IPR012080">
    <property type="entry name" value="Asp_semialdehyde_DH"/>
</dbReference>
<protein>
    <recommendedName>
        <fullName evidence="6 15">Aspartate-semialdehyde dehydrogenase</fullName>
        <shortName evidence="15">ASA dehydrogenase</shortName>
        <shortName evidence="15">ASADH</shortName>
        <ecNumber evidence="6 15">1.2.1.11</ecNumber>
    </recommendedName>
    <alternativeName>
        <fullName evidence="15">Aspartate-beta-semialdehyde dehydrogenase</fullName>
    </alternativeName>
</protein>
<dbReference type="PANTHER" id="PTHR46278">
    <property type="entry name" value="DEHYDROGENASE, PUTATIVE-RELATED"/>
    <property type="match status" value="1"/>
</dbReference>
<feature type="active site" description="Proton acceptor" evidence="15 16">
    <location>
        <position position="258"/>
    </location>
</feature>
<evidence type="ECO:0000256" key="9">
    <source>
        <dbReference type="ARBA" id="ARBA00022857"/>
    </source>
</evidence>
<dbReference type="EMBL" id="WPCR01000005">
    <property type="protein sequence ID" value="NHM14113.1"/>
    <property type="molecule type" value="Genomic_DNA"/>
</dbReference>
<dbReference type="Pfam" id="PF01118">
    <property type="entry name" value="Semialdhyde_dh"/>
    <property type="match status" value="1"/>
</dbReference>
<dbReference type="InterPro" id="IPR036291">
    <property type="entry name" value="NAD(P)-bd_dom_sf"/>
</dbReference>
<evidence type="ECO:0000256" key="3">
    <source>
        <dbReference type="ARBA" id="ARBA00005097"/>
    </source>
</evidence>
<dbReference type="SUPFAM" id="SSF51735">
    <property type="entry name" value="NAD(P)-binding Rossmann-fold domains"/>
    <property type="match status" value="1"/>
</dbReference>
<comment type="subunit">
    <text evidence="5 15">Homodimer.</text>
</comment>
<evidence type="ECO:0000256" key="2">
    <source>
        <dbReference type="ARBA" id="ARBA00005076"/>
    </source>
</evidence>
<comment type="function">
    <text evidence="15">Catalyzes the NADPH-dependent formation of L-aspartate-semialdehyde (L-ASA) by the reductive dephosphorylation of L-aspartyl-4-phosphate.</text>
</comment>
<organism evidence="19 21">
    <name type="scientific">Xiamenia xianingshaonis</name>
    <dbReference type="NCBI Taxonomy" id="2682776"/>
    <lineage>
        <taxon>Bacteria</taxon>
        <taxon>Bacillati</taxon>
        <taxon>Actinomycetota</taxon>
        <taxon>Coriobacteriia</taxon>
        <taxon>Eggerthellales</taxon>
        <taxon>Eggerthellaceae</taxon>
        <taxon>Xiamenia</taxon>
    </lineage>
</organism>
<dbReference type="AlphaFoldDB" id="A0A9E6SU02"/>
<evidence type="ECO:0000313" key="18">
    <source>
        <dbReference type="EMBL" id="NHM14113.1"/>
    </source>
</evidence>
<evidence type="ECO:0000313" key="21">
    <source>
        <dbReference type="Proteomes" id="UP000671910"/>
    </source>
</evidence>
<dbReference type="EMBL" id="CP072829">
    <property type="protein sequence ID" value="QTU83976.1"/>
    <property type="molecule type" value="Genomic_DNA"/>
</dbReference>
<feature type="binding site" evidence="15">
    <location>
        <begin position="19"/>
        <end position="22"/>
    </location>
    <ligand>
        <name>NADP(+)</name>
        <dbReference type="ChEBI" id="CHEBI:58349"/>
    </ligand>
</feature>
<keyword evidence="8 15" id="KW-0791">Threonine biosynthesis</keyword>
<dbReference type="Gene3D" id="3.30.360.10">
    <property type="entry name" value="Dihydrodipicolinate Reductase, domain 2"/>
    <property type="match status" value="1"/>
</dbReference>
<dbReference type="SMART" id="SM00859">
    <property type="entry name" value="Semialdhyde_dh"/>
    <property type="match status" value="1"/>
</dbReference>
<evidence type="ECO:0000256" key="12">
    <source>
        <dbReference type="ARBA" id="ARBA00023154"/>
    </source>
</evidence>
<dbReference type="NCBIfam" id="NF011456">
    <property type="entry name" value="PRK14874.1"/>
    <property type="match status" value="1"/>
</dbReference>
<comment type="pathway">
    <text evidence="1 15">Amino-acid biosynthesis; L-methionine biosynthesis via de novo pathway; L-homoserine from L-aspartate: step 2/3.</text>
</comment>
<evidence type="ECO:0000256" key="1">
    <source>
        <dbReference type="ARBA" id="ARBA00005021"/>
    </source>
</evidence>
<evidence type="ECO:0000256" key="8">
    <source>
        <dbReference type="ARBA" id="ARBA00022697"/>
    </source>
</evidence>
<dbReference type="GO" id="GO:0051287">
    <property type="term" value="F:NAD binding"/>
    <property type="evidence" value="ECO:0007669"/>
    <property type="project" value="InterPro"/>
</dbReference>
<evidence type="ECO:0000256" key="11">
    <source>
        <dbReference type="ARBA" id="ARBA00023002"/>
    </source>
</evidence>
<evidence type="ECO:0000256" key="15">
    <source>
        <dbReference type="HAMAP-Rule" id="MF_02121"/>
    </source>
</evidence>
<comment type="caution">
    <text evidence="15">Lacks conserved residue(s) required for the propagation of feature annotation.</text>
</comment>
<dbReference type="CDD" id="cd18131">
    <property type="entry name" value="ASADH_C_bac_euk_like"/>
    <property type="match status" value="1"/>
</dbReference>
<dbReference type="GO" id="GO:0009097">
    <property type="term" value="P:isoleucine biosynthetic process"/>
    <property type="evidence" value="ECO:0007669"/>
    <property type="project" value="UniProtKB-UniRule"/>
</dbReference>
<feature type="binding site" evidence="15">
    <location>
        <begin position="47"/>
        <end position="48"/>
    </location>
    <ligand>
        <name>NADP(+)</name>
        <dbReference type="ChEBI" id="CHEBI:58349"/>
    </ligand>
</feature>
<dbReference type="GO" id="GO:0009088">
    <property type="term" value="P:threonine biosynthetic process"/>
    <property type="evidence" value="ECO:0007669"/>
    <property type="project" value="UniProtKB-UniRule"/>
</dbReference>
<keyword evidence="9 15" id="KW-0521">NADP</keyword>
<feature type="binding site" evidence="15">
    <location>
        <begin position="172"/>
        <end position="173"/>
    </location>
    <ligand>
        <name>NADP(+)</name>
        <dbReference type="ChEBI" id="CHEBI:58349"/>
    </ligand>
</feature>
<evidence type="ECO:0000259" key="17">
    <source>
        <dbReference type="SMART" id="SM00859"/>
    </source>
</evidence>
<evidence type="ECO:0000256" key="10">
    <source>
        <dbReference type="ARBA" id="ARBA00022915"/>
    </source>
</evidence>
<evidence type="ECO:0000313" key="19">
    <source>
        <dbReference type="EMBL" id="QTU83976.1"/>
    </source>
</evidence>
<evidence type="ECO:0000256" key="6">
    <source>
        <dbReference type="ARBA" id="ARBA00013120"/>
    </source>
</evidence>
<comment type="catalytic activity">
    <reaction evidence="14 15">
        <text>L-aspartate 4-semialdehyde + phosphate + NADP(+) = 4-phospho-L-aspartate + NADPH + H(+)</text>
        <dbReference type="Rhea" id="RHEA:24284"/>
        <dbReference type="ChEBI" id="CHEBI:15378"/>
        <dbReference type="ChEBI" id="CHEBI:43474"/>
        <dbReference type="ChEBI" id="CHEBI:57535"/>
        <dbReference type="ChEBI" id="CHEBI:57783"/>
        <dbReference type="ChEBI" id="CHEBI:58349"/>
        <dbReference type="ChEBI" id="CHEBI:537519"/>
        <dbReference type="EC" id="1.2.1.11"/>
    </reaction>
</comment>
<dbReference type="GO" id="GO:0009089">
    <property type="term" value="P:lysine biosynthetic process via diaminopimelate"/>
    <property type="evidence" value="ECO:0007669"/>
    <property type="project" value="UniProtKB-UniRule"/>
</dbReference>
<keyword evidence="20" id="KW-1185">Reference proteome</keyword>
<feature type="domain" description="Semialdehyde dehydrogenase NAD-binding" evidence="17">
    <location>
        <begin position="12"/>
        <end position="133"/>
    </location>
</feature>
<dbReference type="Gene3D" id="3.40.50.720">
    <property type="entry name" value="NAD(P)-binding Rossmann-like Domain"/>
    <property type="match status" value="1"/>
</dbReference>
<feature type="binding site" evidence="15">
    <location>
        <position position="113"/>
    </location>
    <ligand>
        <name>phosphate</name>
        <dbReference type="ChEBI" id="CHEBI:43474"/>
    </ligand>
</feature>
<evidence type="ECO:0000256" key="7">
    <source>
        <dbReference type="ARBA" id="ARBA00022605"/>
    </source>
</evidence>
<dbReference type="EC" id="1.2.1.11" evidence="6 15"/>
<dbReference type="PIRSF" id="PIRSF000148">
    <property type="entry name" value="ASA_dh"/>
    <property type="match status" value="1"/>
</dbReference>
<dbReference type="KEGG" id="ebz:J7S26_06300"/>
<feature type="binding site" evidence="15">
    <location>
        <position position="331"/>
    </location>
    <ligand>
        <name>NADP(+)</name>
        <dbReference type="ChEBI" id="CHEBI:58349"/>
    </ligand>
</feature>
<dbReference type="GO" id="GO:0050661">
    <property type="term" value="F:NADP binding"/>
    <property type="evidence" value="ECO:0007669"/>
    <property type="project" value="UniProtKB-UniRule"/>
</dbReference>
<dbReference type="GO" id="GO:0046983">
    <property type="term" value="F:protein dimerization activity"/>
    <property type="evidence" value="ECO:0007669"/>
    <property type="project" value="InterPro"/>
</dbReference>
<keyword evidence="11 15" id="KW-0560">Oxidoreductase</keyword>
<evidence type="ECO:0000256" key="4">
    <source>
        <dbReference type="ARBA" id="ARBA00010584"/>
    </source>
</evidence>
<evidence type="ECO:0000256" key="14">
    <source>
        <dbReference type="ARBA" id="ARBA00047891"/>
    </source>
</evidence>
<evidence type="ECO:0000256" key="16">
    <source>
        <dbReference type="PIRSR" id="PIRSR000148-1"/>
    </source>
</evidence>
<dbReference type="GO" id="GO:0019877">
    <property type="term" value="P:diaminopimelate biosynthetic process"/>
    <property type="evidence" value="ECO:0007669"/>
    <property type="project" value="UniProtKB-UniRule"/>
</dbReference>
<feature type="binding site" evidence="15">
    <location>
        <position position="169"/>
    </location>
    <ligand>
        <name>substrate</name>
    </ligand>
</feature>
<dbReference type="Pfam" id="PF02774">
    <property type="entry name" value="Semialdhyde_dhC"/>
    <property type="match status" value="1"/>
</dbReference>
<reference evidence="18 20" key="1">
    <citation type="submission" date="2019-11" db="EMBL/GenBank/DDBJ databases">
        <title>Eggerthellaceae novel genus isolated from the rectal contents of marmort.</title>
        <authorList>
            <person name="Zhang G."/>
        </authorList>
    </citation>
    <scope>NUCLEOTIDE SEQUENCE [LARGE SCALE GENOMIC DNA]</scope>
    <source>
        <strain evidence="20">zg-886</strain>
        <strain evidence="18">Zg-886</strain>
    </source>
</reference>
<keyword evidence="7 15" id="KW-0028">Amino-acid biosynthesis</keyword>
<dbReference type="InterPro" id="IPR000534">
    <property type="entry name" value="Semialdehyde_DH_NAD-bd"/>
</dbReference>
<keyword evidence="13 15" id="KW-0486">Methionine biosynthesis</keyword>
<proteinExistence type="inferred from homology"/>
<evidence type="ECO:0000256" key="13">
    <source>
        <dbReference type="ARBA" id="ARBA00023167"/>
    </source>
</evidence>
<dbReference type="InterPro" id="IPR005986">
    <property type="entry name" value="Asp_semialdehyde_DH_beta"/>
</dbReference>
<gene>
    <name evidence="15" type="primary">asd</name>
    <name evidence="18" type="ORF">GMI68_04925</name>
    <name evidence="19" type="ORF">J7S26_06300</name>
</gene>
<dbReference type="GO" id="GO:0004073">
    <property type="term" value="F:aspartate-semialdehyde dehydrogenase activity"/>
    <property type="evidence" value="ECO:0007669"/>
    <property type="project" value="UniProtKB-UniRule"/>
</dbReference>
<comment type="pathway">
    <text evidence="2 15">Amino-acid biosynthesis; L-lysine biosynthesis via DAP pathway; (S)-tetrahydrodipicolinate from L-aspartate: step 2/4.</text>
</comment>
<dbReference type="Proteomes" id="UP000671910">
    <property type="component" value="Chromosome"/>
</dbReference>
<accession>A0A9E6SU02</accession>
<reference evidence="19" key="2">
    <citation type="submission" date="2021-04" db="EMBL/GenBank/DDBJ databases">
        <title>Novel species in family Eggerthellaceae.</title>
        <authorList>
            <person name="Zhang G."/>
        </authorList>
    </citation>
    <scope>NUCLEOTIDE SEQUENCE</scope>
    <source>
        <strain evidence="19">Zg-886</strain>
    </source>
</reference>
<dbReference type="Proteomes" id="UP000636394">
    <property type="component" value="Unassembled WGS sequence"/>
</dbReference>
<dbReference type="GO" id="GO:0071266">
    <property type="term" value="P:'de novo' L-methionine biosynthetic process"/>
    <property type="evidence" value="ECO:0007669"/>
    <property type="project" value="UniProtKB-UniRule"/>
</dbReference>
<dbReference type="InterPro" id="IPR012280">
    <property type="entry name" value="Semialdhyde_DH_dimer_dom"/>
</dbReference>
<sequence length="351" mass="37532">MAWSKEMPARPVVAVAGATGAVGQEFLQVLHDLDFPASEVRALASARSAGKKVSFAGCGDVPAGDLTVEEMTPESFEGVDIALFSAGAGVSKAMRDAVVAAGAVMIDNSSAFRMDEDVPLVVPEVNPDDVQWHSGVIANPNCSTIQMVVALKPLYDLSRIKRVVVSTYQAASGAGAPAMAELYDQTRDFLNGTPEDELTIKAFQHRIAFNCIPHIDVFLDSGSTKEEWKMVVETKKILGDEGVEVAATCVRVPVLRCHGESINVEFEDEVSVEAAREAMQAAPGLHLMDDPEQNLYPMPGILAGTDGSYVGRLRKDPTVEHGLAFWNVADQIRKGAALNAVQIAELLLPSK</sequence>
<comment type="similarity">
    <text evidence="4 15">Belongs to the aspartate-semialdehyde dehydrogenase family.</text>
</comment>
<dbReference type="PANTHER" id="PTHR46278:SF2">
    <property type="entry name" value="ASPARTATE-SEMIALDEHYDE DEHYDROGENASE"/>
    <property type="match status" value="1"/>
</dbReference>
<evidence type="ECO:0000313" key="20">
    <source>
        <dbReference type="Proteomes" id="UP000636394"/>
    </source>
</evidence>
<dbReference type="NCBIfam" id="TIGR01296">
    <property type="entry name" value="asd_B"/>
    <property type="match status" value="1"/>
</dbReference>
<keyword evidence="10 15" id="KW-0220">Diaminopimelate biosynthesis</keyword>
<feature type="active site" description="Acyl-thioester intermediate" evidence="15 16">
    <location>
        <position position="142"/>
    </location>
</feature>
<keyword evidence="12 15" id="KW-0457">Lysine biosynthesis</keyword>
<evidence type="ECO:0000256" key="5">
    <source>
        <dbReference type="ARBA" id="ARBA00011738"/>
    </source>
</evidence>
<dbReference type="SUPFAM" id="SSF55347">
    <property type="entry name" value="Glyceraldehyde-3-phosphate dehydrogenase-like, C-terminal domain"/>
    <property type="match status" value="1"/>
</dbReference>
<dbReference type="HAMAP" id="MF_02121">
    <property type="entry name" value="ASADH"/>
    <property type="match status" value="1"/>
</dbReference>
<comment type="pathway">
    <text evidence="3 15">Amino-acid biosynthesis; L-threonine biosynthesis; L-threonine from L-aspartate: step 2/5.</text>
</comment>
<dbReference type="RefSeq" id="WP_166339253.1">
    <property type="nucleotide sequence ID" value="NZ_CP072829.1"/>
</dbReference>